<accession>A0AAN7TDC1</accession>
<keyword evidence="3" id="KW-0805">Transcription regulation</keyword>
<evidence type="ECO:0000256" key="7">
    <source>
        <dbReference type="SAM" id="MobiDB-lite"/>
    </source>
</evidence>
<comment type="subcellular location">
    <subcellularLocation>
        <location evidence="1">Nucleus</location>
    </subcellularLocation>
</comment>
<feature type="compositionally biased region" description="Low complexity" evidence="7">
    <location>
        <begin position="564"/>
        <end position="580"/>
    </location>
</feature>
<comment type="similarity">
    <text evidence="2">Belongs to the TEC1 family.</text>
</comment>
<sequence length="743" mass="83281">MQLQPIPRVLPSNAPPLQSAGHTDLQYASRVLQEHSGNRQLGLATSQQYAPCDLYENKYQPPVQTENAWRAPYQQYQQQATDPPQPYRRTYSYSHARQIYGYGHARPHDNETAVQRRADALYHHFQKSEGYAKYRSRQHKDDKNGQEQKWPDELERAFFQALVKFPPMGRRQLMHKGKRRGRNELIADYILQVTGVDRGRKQVSSHIQVLKPFVENDPYIMQTLSKHDHGRSPSRGLGAPGGVISGRRMSTYQPSGDGVTPYASTGSTQMTRIQTDLESVRRIKDKLELFQPNSFSMFVQRKIEQINGLPPMEERLHTYTQSIDLPLVDDVKFHDWYGSSQRLLAAMGERKPLDCNILVADASVGFPTSSFRDVSGVELGISFICSSAHLDPNTEVRCRNSFYRQGKRLSEEAFEAPFQFSEDRQSVTTSVKFGSSFWAKMLHQLASSLQKEAKDPARDAVAEVDSVLRELTAMLEVFVVSPQGNERVLIMCWTFRKSSMDQGHASWRRLVMPPAAPVAPSQYPELPRNPRASPAYEAEAQYVTAQTSDTLMQPALQSPFEYDSSSGSAPSSATWPTSISDGSLSAPPDHATFSAENSFDFNAGNINLSYDHAASLDPTLDFSNFDTNATFDSSTFDFEGTADVVHDPVLDQLSEQWWETAANSYDVQGGLPVEMAEAQYAPQAHMGSQTQAYHDFGNTGFEQEAYVQQSREQQAYGGAVEQDLATLAEASYLRSVLPKPCGS</sequence>
<dbReference type="PROSITE" id="PS51088">
    <property type="entry name" value="TEA_2"/>
    <property type="match status" value="1"/>
</dbReference>
<dbReference type="GO" id="GO:0005667">
    <property type="term" value="C:transcription regulator complex"/>
    <property type="evidence" value="ECO:0007669"/>
    <property type="project" value="TreeGrafter"/>
</dbReference>
<dbReference type="InterPro" id="IPR000818">
    <property type="entry name" value="TEA/ATTS_dom"/>
</dbReference>
<dbReference type="PRINTS" id="PR00065">
    <property type="entry name" value="TEADOMAIN"/>
</dbReference>
<dbReference type="InterPro" id="IPR050937">
    <property type="entry name" value="TEC1_TEAD_TF"/>
</dbReference>
<dbReference type="EMBL" id="JAVRRL010000044">
    <property type="protein sequence ID" value="KAK5110964.1"/>
    <property type="molecule type" value="Genomic_DNA"/>
</dbReference>
<dbReference type="PANTHER" id="PTHR11834">
    <property type="entry name" value="TRANSCRIPTIONAL ENHANCER FACTOR TEF RELATED"/>
    <property type="match status" value="1"/>
</dbReference>
<dbReference type="SMART" id="SM00426">
    <property type="entry name" value="TEA"/>
    <property type="match status" value="1"/>
</dbReference>
<keyword evidence="4" id="KW-0804">Transcription</keyword>
<comment type="caution">
    <text evidence="9">The sequence shown here is derived from an EMBL/GenBank/DDBJ whole genome shotgun (WGS) entry which is preliminary data.</text>
</comment>
<dbReference type="AlphaFoldDB" id="A0AAN7TDC1"/>
<proteinExistence type="inferred from homology"/>
<evidence type="ECO:0000256" key="2">
    <source>
        <dbReference type="ARBA" id="ARBA00008421"/>
    </source>
</evidence>
<dbReference type="Gene3D" id="6.10.20.40">
    <property type="entry name" value="TEA/ATTS domain"/>
    <property type="match status" value="1"/>
</dbReference>
<dbReference type="Proteomes" id="UP001310890">
    <property type="component" value="Unassembled WGS sequence"/>
</dbReference>
<evidence type="ECO:0000313" key="9">
    <source>
        <dbReference type="EMBL" id="KAK5110964.1"/>
    </source>
</evidence>
<feature type="region of interest" description="Disordered" evidence="7">
    <location>
        <begin position="558"/>
        <end position="589"/>
    </location>
</feature>
<dbReference type="InterPro" id="IPR038096">
    <property type="entry name" value="TEA/ATTS_sf"/>
</dbReference>
<dbReference type="GO" id="GO:0000978">
    <property type="term" value="F:RNA polymerase II cis-regulatory region sequence-specific DNA binding"/>
    <property type="evidence" value="ECO:0007669"/>
    <property type="project" value="TreeGrafter"/>
</dbReference>
<evidence type="ECO:0000256" key="5">
    <source>
        <dbReference type="ARBA" id="ARBA00023242"/>
    </source>
</evidence>
<feature type="region of interest" description="Disordered" evidence="7">
    <location>
        <begin position="1"/>
        <end position="20"/>
    </location>
</feature>
<evidence type="ECO:0000313" key="10">
    <source>
        <dbReference type="Proteomes" id="UP001310890"/>
    </source>
</evidence>
<feature type="DNA-binding region" description="TEA" evidence="6">
    <location>
        <begin position="143"/>
        <end position="217"/>
    </location>
</feature>
<feature type="domain" description="TEA" evidence="8">
    <location>
        <begin position="143"/>
        <end position="217"/>
    </location>
</feature>
<keyword evidence="5" id="KW-0539">Nucleus</keyword>
<dbReference type="PANTHER" id="PTHR11834:SF0">
    <property type="entry name" value="PROTEIN SCALLOPED"/>
    <property type="match status" value="1"/>
</dbReference>
<dbReference type="GO" id="GO:0000981">
    <property type="term" value="F:DNA-binding transcription factor activity, RNA polymerase II-specific"/>
    <property type="evidence" value="ECO:0007669"/>
    <property type="project" value="TreeGrafter"/>
</dbReference>
<evidence type="ECO:0000256" key="4">
    <source>
        <dbReference type="ARBA" id="ARBA00023163"/>
    </source>
</evidence>
<dbReference type="Pfam" id="PF01285">
    <property type="entry name" value="TEA"/>
    <property type="match status" value="1"/>
</dbReference>
<dbReference type="GO" id="GO:0005634">
    <property type="term" value="C:nucleus"/>
    <property type="evidence" value="ECO:0007669"/>
    <property type="project" value="UniProtKB-SubCell"/>
</dbReference>
<evidence type="ECO:0000256" key="1">
    <source>
        <dbReference type="ARBA" id="ARBA00004123"/>
    </source>
</evidence>
<protein>
    <recommendedName>
        <fullName evidence="8">TEA domain-containing protein</fullName>
    </recommendedName>
</protein>
<reference evidence="9" key="1">
    <citation type="submission" date="2023-08" db="EMBL/GenBank/DDBJ databases">
        <title>Black Yeasts Isolated from many extreme environments.</title>
        <authorList>
            <person name="Coleine C."/>
            <person name="Stajich J.E."/>
            <person name="Selbmann L."/>
        </authorList>
    </citation>
    <scope>NUCLEOTIDE SEQUENCE</scope>
    <source>
        <strain evidence="9">CCFEE 5401</strain>
    </source>
</reference>
<evidence type="ECO:0000256" key="3">
    <source>
        <dbReference type="ARBA" id="ARBA00023015"/>
    </source>
</evidence>
<evidence type="ECO:0000256" key="6">
    <source>
        <dbReference type="PROSITE-ProRule" id="PRU00505"/>
    </source>
</evidence>
<gene>
    <name evidence="9" type="ORF">LTR62_005502</name>
</gene>
<organism evidence="9 10">
    <name type="scientific">Meristemomyces frigidus</name>
    <dbReference type="NCBI Taxonomy" id="1508187"/>
    <lineage>
        <taxon>Eukaryota</taxon>
        <taxon>Fungi</taxon>
        <taxon>Dikarya</taxon>
        <taxon>Ascomycota</taxon>
        <taxon>Pezizomycotina</taxon>
        <taxon>Dothideomycetes</taxon>
        <taxon>Dothideomycetidae</taxon>
        <taxon>Mycosphaerellales</taxon>
        <taxon>Teratosphaeriaceae</taxon>
        <taxon>Meristemomyces</taxon>
    </lineage>
</organism>
<evidence type="ECO:0000259" key="8">
    <source>
        <dbReference type="PROSITE" id="PS51088"/>
    </source>
</evidence>
<name>A0AAN7TDC1_9PEZI</name>